<organism evidence="2 3">
    <name type="scientific">Nocardia higoensis</name>
    <dbReference type="NCBI Taxonomy" id="228599"/>
    <lineage>
        <taxon>Bacteria</taxon>
        <taxon>Bacillati</taxon>
        <taxon>Actinomycetota</taxon>
        <taxon>Actinomycetes</taxon>
        <taxon>Mycobacteriales</taxon>
        <taxon>Nocardiaceae</taxon>
        <taxon>Nocardia</taxon>
    </lineage>
</organism>
<evidence type="ECO:0000256" key="1">
    <source>
        <dbReference type="SAM" id="MobiDB-lite"/>
    </source>
</evidence>
<accession>A0ABS0DEV9</accession>
<dbReference type="CDD" id="cd06268">
    <property type="entry name" value="PBP1_ABC_transporter_LIVBP-like"/>
    <property type="match status" value="1"/>
</dbReference>
<dbReference type="EMBL" id="JADLQN010000004">
    <property type="protein sequence ID" value="MBF6357000.1"/>
    <property type="molecule type" value="Genomic_DNA"/>
</dbReference>
<dbReference type="Proteomes" id="UP000707731">
    <property type="component" value="Unassembled WGS sequence"/>
</dbReference>
<gene>
    <name evidence="2" type="ORF">IU449_21050</name>
</gene>
<evidence type="ECO:0000313" key="2">
    <source>
        <dbReference type="EMBL" id="MBF6357000.1"/>
    </source>
</evidence>
<dbReference type="InterPro" id="IPR028082">
    <property type="entry name" value="Peripla_BP_I"/>
</dbReference>
<proteinExistence type="predicted"/>
<reference evidence="2 3" key="1">
    <citation type="submission" date="2020-10" db="EMBL/GenBank/DDBJ databases">
        <title>Identification of Nocardia species via Next-generation sequencing and recognition of intraspecies genetic diversity.</title>
        <authorList>
            <person name="Li P."/>
            <person name="Li P."/>
            <person name="Lu B."/>
        </authorList>
    </citation>
    <scope>NUCLEOTIDE SEQUENCE [LARGE SCALE GENOMIC DNA]</scope>
    <source>
        <strain evidence="2 3">BJ06-0143</strain>
    </source>
</reference>
<comment type="caution">
    <text evidence="2">The sequence shown here is derived from an EMBL/GenBank/DDBJ whole genome shotgun (WGS) entry which is preliminary data.</text>
</comment>
<feature type="compositionally biased region" description="Basic and acidic residues" evidence="1">
    <location>
        <begin position="966"/>
        <end position="979"/>
    </location>
</feature>
<dbReference type="RefSeq" id="WP_195003847.1">
    <property type="nucleotide sequence ID" value="NZ_JADLQN010000004.1"/>
</dbReference>
<protein>
    <submittedName>
        <fullName evidence="2">Amino acid ABC transporter substrate-binding protein</fullName>
    </submittedName>
</protein>
<evidence type="ECO:0000313" key="3">
    <source>
        <dbReference type="Proteomes" id="UP000707731"/>
    </source>
</evidence>
<sequence length="986" mass="106824">MSEANDIGKLLELVRALNVPDSRPRVLRTMIRRRRPLPRPVIGLIGAPAGSALLVEIYRWLGESGGRRATPRARVDLSAADLPADALAPDPNATGEEVEGHCLPILQRLVEGFSTDDTAMGPIRFPRYRTADWLTRQRVTSDETEAAVELRARLPRLLRSGSPTATAGDAGEAAAGDIVSRVVFGVFALWPVLRLWLWISGRIPGMSKVTRWFMHQRYLAPELSDSFLGFATRLTASGRSDENEEQIAKLLVHAFLEDLRDAYRRPVWRPSGWRRTAYPVALLGPVAPDSAGARLLARINDIRNETGLFDPLVVLACLESPPARPQVRDLARIGDLTNLDTLESLVDRPSADQEPDPLQRWLRNIDHMRTNRLPHAWYLPLRVRLPDPLDGRVRDPRYAHLAVPPAPPLAARRGFVTMSVLMPVVLLVAATLVAVPALRGEPCAHWPWTSGISVEMYEGECIGYSDNADQVFTDDGELKAMQQLVFQLNAEAGTALAGNPRRPLVTLVYFAGLSYTDTNARYPMAQVEELAGLAVQQRLALSRSGESEPLLRVVIANGGTEMRRATRVVDNHLRALFADDGVLGVVGMDRSSTETSTAITRLGELGVPVVATTLSANGLAGASPLYFQAAPSNSTHAELIADYVEGARYPQGADKAGQQRFRKVILYHPKAPDDPQTPADLYVTTLVAALTDRLKQRGVEIQERTWMSQDELNRFPVFCTPAFDQETLLFYAGRNDDFPTFARAVGRGCLSGESPAILGNDTLTRVIADPKVTAALPGNLTVRYVAKAAPAVLGWRGCLSGTAAVGDTKVPASYADLCGAVPGLVAEMRGFPGVDWPEAGPPWVGDRLGLGYDVAGLFLESVRVTKRIDHMPSRSAIAMQLRDTDIYGVTGHIDFRSGRVAESSSIAVLVTDAVGEQGPHHCLVMFPGAAGADAPGDQAGENTVVGDGCPSGTGKDADTGAVDTRPAVRPDNEIEDWVRPDSGNGR</sequence>
<dbReference type="SUPFAM" id="SSF53822">
    <property type="entry name" value="Periplasmic binding protein-like I"/>
    <property type="match status" value="1"/>
</dbReference>
<keyword evidence="3" id="KW-1185">Reference proteome</keyword>
<dbReference type="Gene3D" id="3.40.50.2300">
    <property type="match status" value="1"/>
</dbReference>
<name>A0ABS0DEV9_9NOCA</name>
<feature type="region of interest" description="Disordered" evidence="1">
    <location>
        <begin position="934"/>
        <end position="986"/>
    </location>
</feature>